<sequence length="161" mass="17939">MGEIKTWAEKHIEAKEDLANRLQVKREAPSFLNKGRQGHPEKANPQQGGNHKIEANITYGKVLDPEGGVPHTLAGYSPFDETLVGVVLGLVLRIHYTYEHTTENCKTLKTISCKHKVTQKGEGVTTRGLVRSKPQMTKGRGTRVETRVNKEPSQPHLIRAL</sequence>
<feature type="non-terminal residue" evidence="2">
    <location>
        <position position="1"/>
    </location>
</feature>
<proteinExistence type="predicted"/>
<feature type="region of interest" description="Disordered" evidence="1">
    <location>
        <begin position="26"/>
        <end position="51"/>
    </location>
</feature>
<name>A0A371EEC5_MUCPR</name>
<comment type="caution">
    <text evidence="2">The sequence shown here is derived from an EMBL/GenBank/DDBJ whole genome shotgun (WGS) entry which is preliminary data.</text>
</comment>
<reference evidence="2" key="1">
    <citation type="submission" date="2018-05" db="EMBL/GenBank/DDBJ databases">
        <title>Draft genome of Mucuna pruriens seed.</title>
        <authorList>
            <person name="Nnadi N.E."/>
            <person name="Vos R."/>
            <person name="Hasami M.H."/>
            <person name="Devisetty U.K."/>
            <person name="Aguiy J.C."/>
        </authorList>
    </citation>
    <scope>NUCLEOTIDE SEQUENCE [LARGE SCALE GENOMIC DNA]</scope>
    <source>
        <strain evidence="2">JCA_2017</strain>
    </source>
</reference>
<organism evidence="2 3">
    <name type="scientific">Mucuna pruriens</name>
    <name type="common">Velvet bean</name>
    <name type="synonym">Dolichos pruriens</name>
    <dbReference type="NCBI Taxonomy" id="157652"/>
    <lineage>
        <taxon>Eukaryota</taxon>
        <taxon>Viridiplantae</taxon>
        <taxon>Streptophyta</taxon>
        <taxon>Embryophyta</taxon>
        <taxon>Tracheophyta</taxon>
        <taxon>Spermatophyta</taxon>
        <taxon>Magnoliopsida</taxon>
        <taxon>eudicotyledons</taxon>
        <taxon>Gunneridae</taxon>
        <taxon>Pentapetalae</taxon>
        <taxon>rosids</taxon>
        <taxon>fabids</taxon>
        <taxon>Fabales</taxon>
        <taxon>Fabaceae</taxon>
        <taxon>Papilionoideae</taxon>
        <taxon>50 kb inversion clade</taxon>
        <taxon>NPAAA clade</taxon>
        <taxon>indigoferoid/millettioid clade</taxon>
        <taxon>Phaseoleae</taxon>
        <taxon>Mucuna</taxon>
    </lineage>
</organism>
<dbReference type="AlphaFoldDB" id="A0A371EEC5"/>
<accession>A0A371EEC5</accession>
<dbReference type="OrthoDB" id="1740536at2759"/>
<dbReference type="EMBL" id="QJKJ01014444">
    <property type="protein sequence ID" value="RDX64314.1"/>
    <property type="molecule type" value="Genomic_DNA"/>
</dbReference>
<dbReference type="Proteomes" id="UP000257109">
    <property type="component" value="Unassembled WGS sequence"/>
</dbReference>
<protein>
    <submittedName>
        <fullName evidence="2">Uncharacterized protein</fullName>
    </submittedName>
</protein>
<gene>
    <name evidence="2" type="ORF">CR513_57144</name>
</gene>
<evidence type="ECO:0000313" key="2">
    <source>
        <dbReference type="EMBL" id="RDX64314.1"/>
    </source>
</evidence>
<evidence type="ECO:0000256" key="1">
    <source>
        <dbReference type="SAM" id="MobiDB-lite"/>
    </source>
</evidence>
<evidence type="ECO:0000313" key="3">
    <source>
        <dbReference type="Proteomes" id="UP000257109"/>
    </source>
</evidence>
<keyword evidence="3" id="KW-1185">Reference proteome</keyword>
<feature type="region of interest" description="Disordered" evidence="1">
    <location>
        <begin position="137"/>
        <end position="161"/>
    </location>
</feature>